<organism evidence="1 2">
    <name type="scientific">Candidatus Desantisbacteria bacterium CG_4_10_14_0_8_um_filter_48_22</name>
    <dbReference type="NCBI Taxonomy" id="1974543"/>
    <lineage>
        <taxon>Bacteria</taxon>
        <taxon>Candidatus Desantisiibacteriota</taxon>
    </lineage>
</organism>
<feature type="non-terminal residue" evidence="1">
    <location>
        <position position="1"/>
    </location>
</feature>
<evidence type="ECO:0000313" key="1">
    <source>
        <dbReference type="EMBL" id="PIZ16913.1"/>
    </source>
</evidence>
<sequence length="63" mass="7683">GRSIAQFSIFGKICRHFGDPPMRREANFRASIIKNRKNKHLGKNDNFRNYFYYNWFNTYSMAW</sequence>
<accession>A0A2M7SC99</accession>
<name>A0A2M7SC99_9BACT</name>
<dbReference type="Proteomes" id="UP000229307">
    <property type="component" value="Unassembled WGS sequence"/>
</dbReference>
<proteinExistence type="predicted"/>
<reference evidence="2" key="1">
    <citation type="submission" date="2017-09" db="EMBL/GenBank/DDBJ databases">
        <title>Depth-based differentiation of microbial function through sediment-hosted aquifers and enrichment of novel symbionts in the deep terrestrial subsurface.</title>
        <authorList>
            <person name="Probst A.J."/>
            <person name="Ladd B."/>
            <person name="Jarett J.K."/>
            <person name="Geller-Mcgrath D.E."/>
            <person name="Sieber C.M.K."/>
            <person name="Emerson J.B."/>
            <person name="Anantharaman K."/>
            <person name="Thomas B.C."/>
            <person name="Malmstrom R."/>
            <person name="Stieglmeier M."/>
            <person name="Klingl A."/>
            <person name="Woyke T."/>
            <person name="Ryan C.M."/>
            <person name="Banfield J.F."/>
        </authorList>
    </citation>
    <scope>NUCLEOTIDE SEQUENCE [LARGE SCALE GENOMIC DNA]</scope>
</reference>
<evidence type="ECO:0000313" key="2">
    <source>
        <dbReference type="Proteomes" id="UP000229307"/>
    </source>
</evidence>
<protein>
    <submittedName>
        <fullName evidence="1">Uncharacterized protein</fullName>
    </submittedName>
</protein>
<gene>
    <name evidence="1" type="ORF">COY52_05665</name>
</gene>
<comment type="caution">
    <text evidence="1">The sequence shown here is derived from an EMBL/GenBank/DDBJ whole genome shotgun (WGS) entry which is preliminary data.</text>
</comment>
<dbReference type="AlphaFoldDB" id="A0A2M7SC99"/>
<dbReference type="EMBL" id="PFMR01000152">
    <property type="protein sequence ID" value="PIZ16913.1"/>
    <property type="molecule type" value="Genomic_DNA"/>
</dbReference>